<dbReference type="PANTHER" id="PTHR12599">
    <property type="entry name" value="PTERIN-4-ALPHA-CARBINOLAMINE DEHYDRATASE"/>
    <property type="match status" value="1"/>
</dbReference>
<evidence type="ECO:0000256" key="4">
    <source>
        <dbReference type="ARBA" id="ARBA00023239"/>
    </source>
</evidence>
<keyword evidence="4" id="KW-0456">Lyase</keyword>
<dbReference type="Proteomes" id="UP001301769">
    <property type="component" value="Unassembled WGS sequence"/>
</dbReference>
<dbReference type="PANTHER" id="PTHR12599:SF0">
    <property type="entry name" value="PTERIN-4-ALPHA-CARBINOLAMINE DEHYDRATASE"/>
    <property type="match status" value="1"/>
</dbReference>
<dbReference type="InterPro" id="IPR001533">
    <property type="entry name" value="Pterin_deHydtase"/>
</dbReference>
<evidence type="ECO:0000256" key="2">
    <source>
        <dbReference type="ARBA" id="ARBA00006472"/>
    </source>
</evidence>
<proteinExistence type="inferred from homology"/>
<dbReference type="Gene3D" id="3.30.1360.20">
    <property type="entry name" value="Transcriptional coactivator/pterin dehydratase"/>
    <property type="match status" value="1"/>
</dbReference>
<evidence type="ECO:0000313" key="8">
    <source>
        <dbReference type="Proteomes" id="UP001301769"/>
    </source>
</evidence>
<feature type="region of interest" description="Disordered" evidence="6">
    <location>
        <begin position="187"/>
        <end position="207"/>
    </location>
</feature>
<dbReference type="EMBL" id="MU858057">
    <property type="protein sequence ID" value="KAK4217842.1"/>
    <property type="molecule type" value="Genomic_DNA"/>
</dbReference>
<comment type="similarity">
    <text evidence="2">Belongs to the pterin-4-alpha-carbinolamine dehydratase family.</text>
</comment>
<dbReference type="CDD" id="cd00488">
    <property type="entry name" value="PCD_DCoH"/>
    <property type="match status" value="1"/>
</dbReference>
<dbReference type="EC" id="4.2.1.96" evidence="3"/>
<protein>
    <recommendedName>
        <fullName evidence="3">4a-hydroxytetrahydrobiopterin dehydratase</fullName>
        <ecNumber evidence="3">4.2.1.96</ecNumber>
    </recommendedName>
    <alternativeName>
        <fullName evidence="5">4-alpha-hydroxy-tetrahydropterin dehydratase</fullName>
    </alternativeName>
</protein>
<reference evidence="7" key="2">
    <citation type="submission" date="2023-05" db="EMBL/GenBank/DDBJ databases">
        <authorList>
            <consortium name="Lawrence Berkeley National Laboratory"/>
            <person name="Steindorff A."/>
            <person name="Hensen N."/>
            <person name="Bonometti L."/>
            <person name="Westerberg I."/>
            <person name="Brannstrom I.O."/>
            <person name="Guillou S."/>
            <person name="Cros-Aarteil S."/>
            <person name="Calhoun S."/>
            <person name="Haridas S."/>
            <person name="Kuo A."/>
            <person name="Mondo S."/>
            <person name="Pangilinan J."/>
            <person name="Riley R."/>
            <person name="Labutti K."/>
            <person name="Andreopoulos B."/>
            <person name="Lipzen A."/>
            <person name="Chen C."/>
            <person name="Yanf M."/>
            <person name="Daum C."/>
            <person name="Ng V."/>
            <person name="Clum A."/>
            <person name="Ohm R."/>
            <person name="Martin F."/>
            <person name="Silar P."/>
            <person name="Natvig D."/>
            <person name="Lalanne C."/>
            <person name="Gautier V."/>
            <person name="Ament-Velasquez S.L."/>
            <person name="Kruys A."/>
            <person name="Hutchinson M.I."/>
            <person name="Powell A.J."/>
            <person name="Barry K."/>
            <person name="Miller A.N."/>
            <person name="Grigoriev I.V."/>
            <person name="Debuchy R."/>
            <person name="Gladieux P."/>
            <person name="Thoren M.H."/>
            <person name="Johannesson H."/>
        </authorList>
    </citation>
    <scope>NUCLEOTIDE SEQUENCE</scope>
    <source>
        <strain evidence="7">PSN293</strain>
    </source>
</reference>
<accession>A0AAN6YKF6</accession>
<evidence type="ECO:0000256" key="3">
    <source>
        <dbReference type="ARBA" id="ARBA00013252"/>
    </source>
</evidence>
<feature type="region of interest" description="Disordered" evidence="6">
    <location>
        <begin position="1"/>
        <end position="23"/>
    </location>
</feature>
<evidence type="ECO:0000256" key="5">
    <source>
        <dbReference type="ARBA" id="ARBA00030497"/>
    </source>
</evidence>
<sequence length="282" mass="30125">MKPSHTLATKLGSFGLGTPKASFRPISQRTRNRNITSSHQFVSHTFGLGTPTRASTKLGSSHQHPPRLTAHHISTMSPANFSSGSEGPETEAALAKLLSVGGGRWTLTADGRAIEREFKFKTFTKTWDFMTAVSLQCKIKNHHAEWSNVYNTTFIRWTTHNPQGLSTKDLELASICDSLAQDFGEIIDTSSPPPAPSATTTNAADQALPPSREKLAGLSSLANEAVTAAGGDCGCGPAPKKPAGLVEDRISKLANEAVTAAGWDCECEPAGTTETKEAFRYL</sequence>
<evidence type="ECO:0000256" key="6">
    <source>
        <dbReference type="SAM" id="MobiDB-lite"/>
    </source>
</evidence>
<comment type="caution">
    <text evidence="7">The sequence shown here is derived from an EMBL/GenBank/DDBJ whole genome shotgun (WGS) entry which is preliminary data.</text>
</comment>
<dbReference type="GO" id="GO:0006729">
    <property type="term" value="P:tetrahydrobiopterin biosynthetic process"/>
    <property type="evidence" value="ECO:0007669"/>
    <property type="project" value="InterPro"/>
</dbReference>
<evidence type="ECO:0000256" key="1">
    <source>
        <dbReference type="ARBA" id="ARBA00001554"/>
    </source>
</evidence>
<comment type="catalytic activity">
    <reaction evidence="1">
        <text>(4aS,6R)-4a-hydroxy-L-erythro-5,6,7,8-tetrahydrobiopterin = (6R)-L-erythro-6,7-dihydrobiopterin + H2O</text>
        <dbReference type="Rhea" id="RHEA:11920"/>
        <dbReference type="ChEBI" id="CHEBI:15377"/>
        <dbReference type="ChEBI" id="CHEBI:15642"/>
        <dbReference type="ChEBI" id="CHEBI:43120"/>
        <dbReference type="EC" id="4.2.1.96"/>
    </reaction>
</comment>
<dbReference type="AlphaFoldDB" id="A0AAN6YKF6"/>
<dbReference type="Pfam" id="PF01329">
    <property type="entry name" value="Pterin_4a"/>
    <property type="match status" value="1"/>
</dbReference>
<keyword evidence="8" id="KW-1185">Reference proteome</keyword>
<organism evidence="7 8">
    <name type="scientific">Rhypophila decipiens</name>
    <dbReference type="NCBI Taxonomy" id="261697"/>
    <lineage>
        <taxon>Eukaryota</taxon>
        <taxon>Fungi</taxon>
        <taxon>Dikarya</taxon>
        <taxon>Ascomycota</taxon>
        <taxon>Pezizomycotina</taxon>
        <taxon>Sordariomycetes</taxon>
        <taxon>Sordariomycetidae</taxon>
        <taxon>Sordariales</taxon>
        <taxon>Naviculisporaceae</taxon>
        <taxon>Rhypophila</taxon>
    </lineage>
</organism>
<reference evidence="7" key="1">
    <citation type="journal article" date="2023" name="Mol. Phylogenet. Evol.">
        <title>Genome-scale phylogeny and comparative genomics of the fungal order Sordariales.</title>
        <authorList>
            <person name="Hensen N."/>
            <person name="Bonometti L."/>
            <person name="Westerberg I."/>
            <person name="Brannstrom I.O."/>
            <person name="Guillou S."/>
            <person name="Cros-Aarteil S."/>
            <person name="Calhoun S."/>
            <person name="Haridas S."/>
            <person name="Kuo A."/>
            <person name="Mondo S."/>
            <person name="Pangilinan J."/>
            <person name="Riley R."/>
            <person name="LaButti K."/>
            <person name="Andreopoulos B."/>
            <person name="Lipzen A."/>
            <person name="Chen C."/>
            <person name="Yan M."/>
            <person name="Daum C."/>
            <person name="Ng V."/>
            <person name="Clum A."/>
            <person name="Steindorff A."/>
            <person name="Ohm R.A."/>
            <person name="Martin F."/>
            <person name="Silar P."/>
            <person name="Natvig D.O."/>
            <person name="Lalanne C."/>
            <person name="Gautier V."/>
            <person name="Ament-Velasquez S.L."/>
            <person name="Kruys A."/>
            <person name="Hutchinson M.I."/>
            <person name="Powell A.J."/>
            <person name="Barry K."/>
            <person name="Miller A.N."/>
            <person name="Grigoriev I.V."/>
            <person name="Debuchy R."/>
            <person name="Gladieux P."/>
            <person name="Hiltunen Thoren M."/>
            <person name="Johannesson H."/>
        </authorList>
    </citation>
    <scope>NUCLEOTIDE SEQUENCE</scope>
    <source>
        <strain evidence="7">PSN293</strain>
    </source>
</reference>
<name>A0AAN6YKF6_9PEZI</name>
<dbReference type="GO" id="GO:0008124">
    <property type="term" value="F:4-alpha-hydroxytetrahydrobiopterin dehydratase activity"/>
    <property type="evidence" value="ECO:0007669"/>
    <property type="project" value="UniProtKB-EC"/>
</dbReference>
<dbReference type="InterPro" id="IPR036428">
    <property type="entry name" value="PCD_sf"/>
</dbReference>
<evidence type="ECO:0000313" key="7">
    <source>
        <dbReference type="EMBL" id="KAK4217842.1"/>
    </source>
</evidence>
<dbReference type="SUPFAM" id="SSF55248">
    <property type="entry name" value="PCD-like"/>
    <property type="match status" value="1"/>
</dbReference>
<gene>
    <name evidence="7" type="ORF">QBC37DRAFT_414074</name>
</gene>